<evidence type="ECO:0000313" key="7">
    <source>
        <dbReference type="EMBL" id="CEK11533.1"/>
    </source>
</evidence>
<dbReference type="PANTHER" id="PTHR22911:SF6">
    <property type="entry name" value="SOLUTE CARRIER FAMILY 35 MEMBER G1"/>
    <property type="match status" value="1"/>
</dbReference>
<keyword evidence="2 5" id="KW-0812">Transmembrane</keyword>
<feature type="domain" description="EamA" evidence="6">
    <location>
        <begin position="25"/>
        <end position="161"/>
    </location>
</feature>
<evidence type="ECO:0000256" key="2">
    <source>
        <dbReference type="ARBA" id="ARBA00022692"/>
    </source>
</evidence>
<keyword evidence="3 5" id="KW-1133">Transmembrane helix</keyword>
<feature type="transmembrane region" description="Helical" evidence="5">
    <location>
        <begin position="228"/>
        <end position="245"/>
    </location>
</feature>
<dbReference type="InterPro" id="IPR037185">
    <property type="entry name" value="EmrE-like"/>
</dbReference>
<feature type="transmembrane region" description="Helical" evidence="5">
    <location>
        <begin position="21"/>
        <end position="44"/>
    </location>
</feature>
<name>A0A0A8US22_LEGHA</name>
<organism evidence="7 8">
    <name type="scientific">Legionella hackeliae</name>
    <dbReference type="NCBI Taxonomy" id="449"/>
    <lineage>
        <taxon>Bacteria</taxon>
        <taxon>Pseudomonadati</taxon>
        <taxon>Pseudomonadota</taxon>
        <taxon>Gammaproteobacteria</taxon>
        <taxon>Legionellales</taxon>
        <taxon>Legionellaceae</taxon>
        <taxon>Legionella</taxon>
    </lineage>
</organism>
<feature type="transmembrane region" description="Helical" evidence="5">
    <location>
        <begin position="147"/>
        <end position="164"/>
    </location>
</feature>
<comment type="subcellular location">
    <subcellularLocation>
        <location evidence="1">Membrane</location>
        <topology evidence="1">Multi-pass membrane protein</topology>
    </subcellularLocation>
</comment>
<feature type="transmembrane region" description="Helical" evidence="5">
    <location>
        <begin position="94"/>
        <end position="114"/>
    </location>
</feature>
<dbReference type="HOGENOM" id="CLU_032828_0_2_6"/>
<feature type="transmembrane region" description="Helical" evidence="5">
    <location>
        <begin position="120"/>
        <end position="140"/>
    </location>
</feature>
<dbReference type="Pfam" id="PF00892">
    <property type="entry name" value="EamA"/>
    <property type="match status" value="2"/>
</dbReference>
<feature type="domain" description="EamA" evidence="6">
    <location>
        <begin position="171"/>
        <end position="299"/>
    </location>
</feature>
<keyword evidence="4 5" id="KW-0472">Membrane</keyword>
<feature type="transmembrane region" description="Helical" evidence="5">
    <location>
        <begin position="283"/>
        <end position="302"/>
    </location>
</feature>
<sequence>MSFKSRRHLTFTEQIPDRSPQNIHLGILLAFCAALFYSVMGALVKLIAEDTSNTTIIFFRFAVGFILILPIITYNQGYWRPLSYFKTQRPLLHLVRAISGLSSLLLLYYSLKFIPLVDAVLLNTTYPIFVPLVFWVLIGVKTSGKTSLGILIGFVGIALVLKPNAGLFNIASLIALASGVAAAFAIACTRLLSKTETSGVITFYYFLLTTIIAMILMVFYWSTPNLKTVLILIAIAVVATGYQLCLTEALARTQARIVSPIMYSAIIFSGILGWLIWGQIPDILSIAGTILVFAGALVAVSAQYKAK</sequence>
<dbReference type="PATRIC" id="fig|449.7.peg.1090"/>
<dbReference type="InterPro" id="IPR000620">
    <property type="entry name" value="EamA_dom"/>
</dbReference>
<dbReference type="AlphaFoldDB" id="A0A0A8US22"/>
<dbReference type="KEGG" id="lha:LHA_2525"/>
<dbReference type="SUPFAM" id="SSF103481">
    <property type="entry name" value="Multidrug resistance efflux transporter EmrE"/>
    <property type="match status" value="2"/>
</dbReference>
<accession>A0A0A8US22</accession>
<dbReference type="OrthoDB" id="5565182at2"/>
<feature type="transmembrane region" description="Helical" evidence="5">
    <location>
        <begin position="170"/>
        <end position="192"/>
    </location>
</feature>
<evidence type="ECO:0000256" key="1">
    <source>
        <dbReference type="ARBA" id="ARBA00004141"/>
    </source>
</evidence>
<dbReference type="Proteomes" id="UP000032803">
    <property type="component" value="Chromosome I"/>
</dbReference>
<dbReference type="EMBL" id="LN681225">
    <property type="protein sequence ID" value="CEK11533.1"/>
    <property type="molecule type" value="Genomic_DNA"/>
</dbReference>
<dbReference type="STRING" id="449.LHA_2525"/>
<keyword evidence="8" id="KW-1185">Reference proteome</keyword>
<evidence type="ECO:0000256" key="4">
    <source>
        <dbReference type="ARBA" id="ARBA00023136"/>
    </source>
</evidence>
<feature type="transmembrane region" description="Helical" evidence="5">
    <location>
        <begin position="257"/>
        <end position="277"/>
    </location>
</feature>
<feature type="transmembrane region" description="Helical" evidence="5">
    <location>
        <begin position="56"/>
        <end position="74"/>
    </location>
</feature>
<evidence type="ECO:0000256" key="5">
    <source>
        <dbReference type="SAM" id="Phobius"/>
    </source>
</evidence>
<proteinExistence type="predicted"/>
<gene>
    <name evidence="7" type="ORF">LHA_2525</name>
</gene>
<evidence type="ECO:0000259" key="6">
    <source>
        <dbReference type="Pfam" id="PF00892"/>
    </source>
</evidence>
<feature type="transmembrane region" description="Helical" evidence="5">
    <location>
        <begin position="204"/>
        <end position="222"/>
    </location>
</feature>
<evidence type="ECO:0000256" key="3">
    <source>
        <dbReference type="ARBA" id="ARBA00022989"/>
    </source>
</evidence>
<dbReference type="GO" id="GO:0016020">
    <property type="term" value="C:membrane"/>
    <property type="evidence" value="ECO:0007669"/>
    <property type="project" value="UniProtKB-SubCell"/>
</dbReference>
<protein>
    <submittedName>
        <fullName evidence="7">Transporter, drug/metabolite exporter family</fullName>
    </submittedName>
</protein>
<reference evidence="8" key="1">
    <citation type="submission" date="2014-09" db="EMBL/GenBank/DDBJ databases">
        <authorList>
            <person name="Gomez-Valero L."/>
        </authorList>
    </citation>
    <scope>NUCLEOTIDE SEQUENCE [LARGE SCALE GENOMIC DNA]</scope>
    <source>
        <strain evidence="8">ATCC35250</strain>
    </source>
</reference>
<evidence type="ECO:0000313" key="8">
    <source>
        <dbReference type="Proteomes" id="UP000032803"/>
    </source>
</evidence>
<dbReference type="PANTHER" id="PTHR22911">
    <property type="entry name" value="ACYL-MALONYL CONDENSING ENZYME-RELATED"/>
    <property type="match status" value="1"/>
</dbReference>
<dbReference type="RefSeq" id="WP_045106717.1">
    <property type="nucleotide sequence ID" value="NZ_LN681225.1"/>
</dbReference>